<dbReference type="GO" id="GO:0003677">
    <property type="term" value="F:DNA binding"/>
    <property type="evidence" value="ECO:0007669"/>
    <property type="project" value="UniProtKB-KW"/>
</dbReference>
<evidence type="ECO:0000313" key="9">
    <source>
        <dbReference type="Proteomes" id="UP000296159"/>
    </source>
</evidence>
<dbReference type="Proteomes" id="UP000296159">
    <property type="component" value="Unassembled WGS sequence"/>
</dbReference>
<keyword evidence="2" id="KW-0547">Nucleotide-binding</keyword>
<dbReference type="InterPro" id="IPR025662">
    <property type="entry name" value="Sigma_54_int_dom_ATP-bd_1"/>
</dbReference>
<dbReference type="Pfam" id="PF00874">
    <property type="entry name" value="PRD"/>
    <property type="match status" value="2"/>
</dbReference>
<evidence type="ECO:0000259" key="7">
    <source>
        <dbReference type="PROSITE" id="PS51372"/>
    </source>
</evidence>
<dbReference type="InterPro" id="IPR011608">
    <property type="entry name" value="PRD"/>
</dbReference>
<accession>A0A2U1U162</accession>
<dbReference type="InterPro" id="IPR036634">
    <property type="entry name" value="PRD_sf"/>
</dbReference>
<dbReference type="PROSITE" id="PS51096">
    <property type="entry name" value="PTS_EIIA_TYPE_4"/>
    <property type="match status" value="1"/>
</dbReference>
<proteinExistence type="predicted"/>
<dbReference type="PANTHER" id="PTHR32071:SF38">
    <property type="entry name" value="PSP OPERON TRANSCRIPTIONAL ACTIVATOR"/>
    <property type="match status" value="1"/>
</dbReference>
<evidence type="ECO:0000259" key="6">
    <source>
        <dbReference type="PROSITE" id="PS51096"/>
    </source>
</evidence>
<dbReference type="GO" id="GO:0006355">
    <property type="term" value="P:regulation of DNA-templated transcription"/>
    <property type="evidence" value="ECO:0007669"/>
    <property type="project" value="InterPro"/>
</dbReference>
<keyword evidence="4" id="KW-0238">DNA-binding</keyword>
<dbReference type="Pfam" id="PF03610">
    <property type="entry name" value="EIIA-man"/>
    <property type="match status" value="1"/>
</dbReference>
<evidence type="ECO:0000256" key="4">
    <source>
        <dbReference type="ARBA" id="ARBA00023125"/>
    </source>
</evidence>
<evidence type="ECO:0000256" key="1">
    <source>
        <dbReference type="ARBA" id="ARBA00022679"/>
    </source>
</evidence>
<dbReference type="InterPro" id="IPR003593">
    <property type="entry name" value="AAA+_ATPase"/>
</dbReference>
<evidence type="ECO:0000256" key="3">
    <source>
        <dbReference type="ARBA" id="ARBA00022840"/>
    </source>
</evidence>
<dbReference type="PROSITE" id="PS51372">
    <property type="entry name" value="PRD_2"/>
    <property type="match status" value="2"/>
</dbReference>
<dbReference type="InterPro" id="IPR004701">
    <property type="entry name" value="PTS_EIIA_man-typ"/>
</dbReference>
<dbReference type="Gene3D" id="1.10.1790.10">
    <property type="entry name" value="PRD domain"/>
    <property type="match status" value="2"/>
</dbReference>
<dbReference type="PANTHER" id="PTHR32071">
    <property type="entry name" value="TRANSCRIPTIONAL REGULATORY PROTEIN"/>
    <property type="match status" value="1"/>
</dbReference>
<dbReference type="GO" id="GO:0009401">
    <property type="term" value="P:phosphoenolpyruvate-dependent sugar phosphotransferase system"/>
    <property type="evidence" value="ECO:0007669"/>
    <property type="project" value="InterPro"/>
</dbReference>
<dbReference type="InterPro" id="IPR002078">
    <property type="entry name" value="Sigma_54_int"/>
</dbReference>
<keyword evidence="9" id="KW-1185">Reference proteome</keyword>
<reference evidence="8 9" key="1">
    <citation type="submission" date="2018-04" db="EMBL/GenBank/DDBJ databases">
        <title>Brenneria corticis sp.nov.</title>
        <authorList>
            <person name="Li Y."/>
        </authorList>
    </citation>
    <scope>NUCLEOTIDE SEQUENCE [LARGE SCALE GENOMIC DNA]</scope>
    <source>
        <strain evidence="8 9">CFCC 11842</strain>
    </source>
</reference>
<dbReference type="GO" id="GO:0005524">
    <property type="term" value="F:ATP binding"/>
    <property type="evidence" value="ECO:0007669"/>
    <property type="project" value="UniProtKB-KW"/>
</dbReference>
<feature type="domain" description="PRD" evidence="7">
    <location>
        <begin position="799"/>
        <end position="898"/>
    </location>
</feature>
<dbReference type="SUPFAM" id="SSF53062">
    <property type="entry name" value="PTS system fructose IIA component-like"/>
    <property type="match status" value="1"/>
</dbReference>
<dbReference type="SUPFAM" id="SSF46785">
    <property type="entry name" value="Winged helix' DNA-binding domain"/>
    <property type="match status" value="1"/>
</dbReference>
<comment type="caution">
    <text evidence="8">The sequence shown here is derived from an EMBL/GenBank/DDBJ whole genome shotgun (WGS) entry which is preliminary data.</text>
</comment>
<dbReference type="GO" id="GO:0016740">
    <property type="term" value="F:transferase activity"/>
    <property type="evidence" value="ECO:0007669"/>
    <property type="project" value="UniProtKB-KW"/>
</dbReference>
<keyword evidence="3" id="KW-0067">ATP-binding</keyword>
<gene>
    <name evidence="8" type="ORF">DDT56_11590</name>
</gene>
<evidence type="ECO:0000259" key="5">
    <source>
        <dbReference type="PROSITE" id="PS50045"/>
    </source>
</evidence>
<name>A0A2U1U162_9GAMM</name>
<sequence>MRIDTVFAKLKELADENGVSAAQVANALGFARANVSNDLNQLVISGKVKKRRGKPVLFSLVDEGEWVQAGEARFNQLVEHNPSLFPAVSQAKAAVLYPPAGMNILILGETGTGKSMFAELVYDYAREVKKLKPNAPFVIFNCADYANNPQLLLAQLFGCKKGAFTGATEDRVGLLETADRGVLFLDEVHRLPPEGQEIFFTFMDKGIFRRLGESEGERYADVRIFSATTEDPESSLLRTFTRRFPMVIRLPALHERSIQERFDLIKYFLNQESTHLDESITVSVNALRALMSYDCPNNIGQLKSDIRFACAGAYAEYMSGKKDKIRINSRTLPAHTSQALYTHTDHRQIWNKIIGINKQGIIFNGDQNSPQFEENEADDIYDRLNLRVSELKSQGVDDQILAAEIEKDIADYFQSHIRRSERKFDPRHLENVVSATVLRLTEELIRYVENKLQCQLSNEVYYGLATHIENAVERVRKNKSIVNPQLNLIRTGHPDIFNAALDCLRMIERVMAVTLPIDEAGFLSMFFLYSNRALERHGHDVRVIVVAHGRDTASAIVETANTLLGVNYAQGYNVPLEEKAQTTLECIVGYLQSLPTKADVMLLVDMGSLTRFGEEIARRCEINVRTVQLISTLHVIEAIQRAMNGATLETICHDVLQVNKEIDPCVTTEITPSVSLDLRLNASREKKLAVIALCSMGEGNARIIENIVNQTLTHRKNILEVLPISMSCEQGIYHKISELENNYRIIAIVSPFRLQWPAAQFNLDDILQGDGISQLHSLIDRETTYALVEETLSPILQHIEPTKILPQIKEFNAEVSQKLNVSLSANMLIGITMHLACLLDRQVAREPGSFFPDKEQFMLENAAALIVVRQAFSPFEGLLNITLPDDEQCALLRFFIQQ</sequence>
<organism evidence="8 9">
    <name type="scientific">Brenneria corticis</name>
    <dbReference type="NCBI Taxonomy" id="2173106"/>
    <lineage>
        <taxon>Bacteria</taxon>
        <taxon>Pseudomonadati</taxon>
        <taxon>Pseudomonadota</taxon>
        <taxon>Gammaproteobacteria</taxon>
        <taxon>Enterobacterales</taxon>
        <taxon>Pectobacteriaceae</taxon>
        <taxon>Brenneria</taxon>
    </lineage>
</organism>
<dbReference type="SUPFAM" id="SSF52540">
    <property type="entry name" value="P-loop containing nucleoside triphosphate hydrolases"/>
    <property type="match status" value="1"/>
</dbReference>
<dbReference type="RefSeq" id="WP_136166603.1">
    <property type="nucleotide sequence ID" value="NZ_KZ819079.1"/>
</dbReference>
<dbReference type="InterPro" id="IPR027417">
    <property type="entry name" value="P-loop_NTPase"/>
</dbReference>
<feature type="domain" description="PRD" evidence="7">
    <location>
        <begin position="432"/>
        <end position="537"/>
    </location>
</feature>
<evidence type="ECO:0000313" key="8">
    <source>
        <dbReference type="EMBL" id="PWC15377.1"/>
    </source>
</evidence>
<dbReference type="PROSITE" id="PS50045">
    <property type="entry name" value="SIGMA54_INTERACT_4"/>
    <property type="match status" value="1"/>
</dbReference>
<dbReference type="AlphaFoldDB" id="A0A2U1U162"/>
<dbReference type="InterPro" id="IPR036662">
    <property type="entry name" value="PTS_EIIA_man-typ_sf"/>
</dbReference>
<dbReference type="PROSITE" id="PS00675">
    <property type="entry name" value="SIGMA54_INTERACT_1"/>
    <property type="match status" value="1"/>
</dbReference>
<dbReference type="SUPFAM" id="SSF63520">
    <property type="entry name" value="PTS-regulatory domain, PRD"/>
    <property type="match status" value="2"/>
</dbReference>
<dbReference type="Gene3D" id="3.40.50.510">
    <property type="entry name" value="Phosphotransferase system, mannose-type IIA component"/>
    <property type="match status" value="1"/>
</dbReference>
<keyword evidence="1" id="KW-0808">Transferase</keyword>
<feature type="domain" description="Sigma-54 factor interaction" evidence="5">
    <location>
        <begin position="77"/>
        <end position="311"/>
    </location>
</feature>
<evidence type="ECO:0000256" key="2">
    <source>
        <dbReference type="ARBA" id="ARBA00022741"/>
    </source>
</evidence>
<dbReference type="Pfam" id="PF00158">
    <property type="entry name" value="Sigma54_activat"/>
    <property type="match status" value="1"/>
</dbReference>
<dbReference type="EMBL" id="QDKH01000011">
    <property type="protein sequence ID" value="PWC15377.1"/>
    <property type="molecule type" value="Genomic_DNA"/>
</dbReference>
<dbReference type="GO" id="GO:0016020">
    <property type="term" value="C:membrane"/>
    <property type="evidence" value="ECO:0007669"/>
    <property type="project" value="InterPro"/>
</dbReference>
<dbReference type="Gene3D" id="3.40.50.300">
    <property type="entry name" value="P-loop containing nucleotide triphosphate hydrolases"/>
    <property type="match status" value="1"/>
</dbReference>
<dbReference type="CDD" id="cd00009">
    <property type="entry name" value="AAA"/>
    <property type="match status" value="1"/>
</dbReference>
<feature type="domain" description="PTS EIIA type-4" evidence="6">
    <location>
        <begin position="540"/>
        <end position="663"/>
    </location>
</feature>
<dbReference type="SMART" id="SM00382">
    <property type="entry name" value="AAA"/>
    <property type="match status" value="1"/>
</dbReference>
<dbReference type="InterPro" id="IPR036390">
    <property type="entry name" value="WH_DNA-bd_sf"/>
</dbReference>
<protein>
    <submittedName>
        <fullName evidence="8">Transcription antiterminator BglG</fullName>
    </submittedName>
</protein>